<evidence type="ECO:0000313" key="2">
    <source>
        <dbReference type="EMBL" id="KAK1454850.1"/>
    </source>
</evidence>
<dbReference type="EMBL" id="MLGG01000024">
    <property type="protein sequence ID" value="KAK1454850.1"/>
    <property type="molecule type" value="Genomic_DNA"/>
</dbReference>
<gene>
    <name evidence="2" type="ORF">CMEL01_03610</name>
</gene>
<organism evidence="2 3">
    <name type="scientific">Colletotrichum melonis</name>
    <dbReference type="NCBI Taxonomy" id="1209925"/>
    <lineage>
        <taxon>Eukaryota</taxon>
        <taxon>Fungi</taxon>
        <taxon>Dikarya</taxon>
        <taxon>Ascomycota</taxon>
        <taxon>Pezizomycotina</taxon>
        <taxon>Sordariomycetes</taxon>
        <taxon>Hypocreomycetidae</taxon>
        <taxon>Glomerellales</taxon>
        <taxon>Glomerellaceae</taxon>
        <taxon>Colletotrichum</taxon>
        <taxon>Colletotrichum acutatum species complex</taxon>
    </lineage>
</organism>
<protein>
    <submittedName>
        <fullName evidence="2">Uncharacterized protein</fullName>
    </submittedName>
</protein>
<proteinExistence type="predicted"/>
<dbReference type="AlphaFoldDB" id="A0AAI9UAN3"/>
<comment type="caution">
    <text evidence="2">The sequence shown here is derived from an EMBL/GenBank/DDBJ whole genome shotgun (WGS) entry which is preliminary data.</text>
</comment>
<dbReference type="Proteomes" id="UP001239795">
    <property type="component" value="Unassembled WGS sequence"/>
</dbReference>
<keyword evidence="3" id="KW-1185">Reference proteome</keyword>
<name>A0AAI9UAN3_9PEZI</name>
<feature type="region of interest" description="Disordered" evidence="1">
    <location>
        <begin position="1"/>
        <end position="114"/>
    </location>
</feature>
<evidence type="ECO:0000313" key="3">
    <source>
        <dbReference type="Proteomes" id="UP001239795"/>
    </source>
</evidence>
<accession>A0AAI9UAN3</accession>
<evidence type="ECO:0000256" key="1">
    <source>
        <dbReference type="SAM" id="MobiDB-lite"/>
    </source>
</evidence>
<reference evidence="2 3" key="1">
    <citation type="submission" date="2016-10" db="EMBL/GenBank/DDBJ databases">
        <title>The genome sequence of Colletotrichum fioriniae PJ7.</title>
        <authorList>
            <person name="Baroncelli R."/>
        </authorList>
    </citation>
    <scope>NUCLEOTIDE SEQUENCE [LARGE SCALE GENOMIC DNA]</scope>
    <source>
        <strain evidence="2">Col 31</strain>
    </source>
</reference>
<sequence length="114" mass="12270">MVRRRRQRWGGETNRKRPAQSGPISSAASAQICKGHQKRPSNPAPGNTYKACQPATQVRSTHARPNEPVGSLPVVAQELCPPKPGPNSREGRESVCGSWGTQDAPPTGYLPFVS</sequence>